<dbReference type="EMBL" id="BSDC01000001">
    <property type="protein sequence ID" value="GLH66895.1"/>
    <property type="molecule type" value="Genomic_DNA"/>
</dbReference>
<dbReference type="PROSITE" id="PS50011">
    <property type="entry name" value="PROTEIN_KINASE_DOM"/>
    <property type="match status" value="1"/>
</dbReference>
<dbReference type="Pfam" id="PF00069">
    <property type="entry name" value="Pkinase"/>
    <property type="match status" value="1"/>
</dbReference>
<protein>
    <recommendedName>
        <fullName evidence="6">Protein kinase domain-containing protein</fullName>
    </recommendedName>
</protein>
<organism evidence="7 8">
    <name type="scientific">Geothrix edaphica</name>
    <dbReference type="NCBI Taxonomy" id="2927976"/>
    <lineage>
        <taxon>Bacteria</taxon>
        <taxon>Pseudomonadati</taxon>
        <taxon>Acidobacteriota</taxon>
        <taxon>Holophagae</taxon>
        <taxon>Holophagales</taxon>
        <taxon>Holophagaceae</taxon>
        <taxon>Geothrix</taxon>
    </lineage>
</organism>
<dbReference type="CDD" id="cd14014">
    <property type="entry name" value="STKc_PknB_like"/>
    <property type="match status" value="1"/>
</dbReference>
<feature type="binding site" evidence="5">
    <location>
        <position position="40"/>
    </location>
    <ligand>
        <name>ATP</name>
        <dbReference type="ChEBI" id="CHEBI:30616"/>
    </ligand>
</feature>
<dbReference type="Gene3D" id="2.120.10.30">
    <property type="entry name" value="TolB, C-terminal domain"/>
    <property type="match status" value="2"/>
</dbReference>
<evidence type="ECO:0000259" key="6">
    <source>
        <dbReference type="PROSITE" id="PS50011"/>
    </source>
</evidence>
<dbReference type="SUPFAM" id="SSF56112">
    <property type="entry name" value="Protein kinase-like (PK-like)"/>
    <property type="match status" value="1"/>
</dbReference>
<dbReference type="InterPro" id="IPR008271">
    <property type="entry name" value="Ser/Thr_kinase_AS"/>
</dbReference>
<evidence type="ECO:0000256" key="3">
    <source>
        <dbReference type="ARBA" id="ARBA00022777"/>
    </source>
</evidence>
<dbReference type="InterPro" id="IPR011009">
    <property type="entry name" value="Kinase-like_dom_sf"/>
</dbReference>
<dbReference type="InterPro" id="IPR000719">
    <property type="entry name" value="Prot_kinase_dom"/>
</dbReference>
<sequence>MLPSGTHLGPYEIQSPLGSGGMGQVYRALDTRTRQPVALKVLRGALVHDGERLARFQQEARTLAAIEHPALPVIYEWSTDDPIPYIAMELLEGETLQQRLQRGALPPKEALDLAHQLALGLTATHERGIIHRDLKPGNLFITTEGRLKILDFGLSKALPTLLDEQTQIQRPETSHQTQVGTMMGTVGYMAPEQVRGRDLDPRADLFVCGILLYEMLFGRRAFSGDSPVEVLNAILKEEPPLRAASPSPYSPELIGLLKHCLEKNPEDRIPTAQQLASRLAALQHKGVALHGLGRLFQGRAGWVALALALGGLGLDLGHRWGHRDPPTLKRLTFRQGLIRSARLSPDGQEVLYSAAWSGGPLQIFSTRPDSPESHALELPGADLLGLSRSGDLAIALGSRPIQSWMWRGTLAAVPLAGGAPRALMEQVVAADWSPDGSELLVVRNTEGKALLEFPLGHPIAESPGWISHPRVSPRGDRIAYLEHPVSGDDAGYPVVVDRQGARRVLTGSWPSIQGLAWKGDEVWFTAAEHGVARGLYAVDHGAPRLVLKVPAPLTLQDISRDGNRVLLTKEVMRTGIQSLRPGAERERELSWLDWSLVQDLSADGSTLIFNEQGEGSGAHYDIYLRRTDGSPAVRLAKGAYPALSPDGRHVAALAVGTPRRIQILPTGTGDVLTLPDPGLETIHRLRWFPDGRRLLVQANRTGEGTRLLAVSLDGKPAEFLTPAGYQFFGQPISPDGHRLITRIGEQEDRIFTPEDGRSQPIPGLRPQERVVRWTPDGKGLWVVDLHDMPCTVHHLDLATGTRRKLLEIAPEDLAGLTVSNFLLTPDAKGYAYAYRRVLSELYLYEGLR</sequence>
<dbReference type="SUPFAM" id="SSF82171">
    <property type="entry name" value="DPP6 N-terminal domain-like"/>
    <property type="match status" value="2"/>
</dbReference>
<gene>
    <name evidence="7" type="ORF">GETHED_12590</name>
</gene>
<dbReference type="PANTHER" id="PTHR43289:SF6">
    <property type="entry name" value="SERINE_THREONINE-PROTEIN KINASE NEKL-3"/>
    <property type="match status" value="1"/>
</dbReference>
<proteinExistence type="predicted"/>
<evidence type="ECO:0000313" key="8">
    <source>
        <dbReference type="Proteomes" id="UP001165044"/>
    </source>
</evidence>
<evidence type="ECO:0000256" key="4">
    <source>
        <dbReference type="ARBA" id="ARBA00022840"/>
    </source>
</evidence>
<accession>A0ABQ5PWQ4</accession>
<dbReference type="InterPro" id="IPR017441">
    <property type="entry name" value="Protein_kinase_ATP_BS"/>
</dbReference>
<dbReference type="SMART" id="SM00220">
    <property type="entry name" value="S_TKc"/>
    <property type="match status" value="1"/>
</dbReference>
<name>A0ABQ5PWQ4_9BACT</name>
<keyword evidence="3" id="KW-0418">Kinase</keyword>
<dbReference type="Gene3D" id="1.10.510.10">
    <property type="entry name" value="Transferase(Phosphotransferase) domain 1"/>
    <property type="match status" value="1"/>
</dbReference>
<evidence type="ECO:0000313" key="7">
    <source>
        <dbReference type="EMBL" id="GLH66895.1"/>
    </source>
</evidence>
<dbReference type="PANTHER" id="PTHR43289">
    <property type="entry name" value="MITOGEN-ACTIVATED PROTEIN KINASE KINASE KINASE 20-RELATED"/>
    <property type="match status" value="1"/>
</dbReference>
<dbReference type="PROSITE" id="PS00108">
    <property type="entry name" value="PROTEIN_KINASE_ST"/>
    <property type="match status" value="1"/>
</dbReference>
<dbReference type="Gene3D" id="3.30.200.20">
    <property type="entry name" value="Phosphorylase Kinase, domain 1"/>
    <property type="match status" value="1"/>
</dbReference>
<keyword evidence="4 5" id="KW-0067">ATP-binding</keyword>
<dbReference type="Proteomes" id="UP001165044">
    <property type="component" value="Unassembled WGS sequence"/>
</dbReference>
<dbReference type="RefSeq" id="WP_285607602.1">
    <property type="nucleotide sequence ID" value="NZ_BSDC01000001.1"/>
</dbReference>
<comment type="caution">
    <text evidence="7">The sequence shown here is derived from an EMBL/GenBank/DDBJ whole genome shotgun (WGS) entry which is preliminary data.</text>
</comment>
<feature type="domain" description="Protein kinase" evidence="6">
    <location>
        <begin position="11"/>
        <end position="287"/>
    </location>
</feature>
<evidence type="ECO:0000256" key="2">
    <source>
        <dbReference type="ARBA" id="ARBA00022741"/>
    </source>
</evidence>
<evidence type="ECO:0000256" key="5">
    <source>
        <dbReference type="PROSITE-ProRule" id="PRU10141"/>
    </source>
</evidence>
<evidence type="ECO:0000256" key="1">
    <source>
        <dbReference type="ARBA" id="ARBA00022679"/>
    </source>
</evidence>
<keyword evidence="1" id="KW-0808">Transferase</keyword>
<keyword evidence="2 5" id="KW-0547">Nucleotide-binding</keyword>
<reference evidence="7" key="1">
    <citation type="journal article" date="2023" name="Antonie Van Leeuwenhoek">
        <title>Mesoterricola silvestris gen. nov., sp. nov., Mesoterricola sediminis sp. nov., Geothrix oryzae sp. nov., Geothrix edaphica sp. nov., Geothrix rubra sp. nov., and Geothrix limicola sp. nov., six novel members of Acidobacteriota isolated from soils.</title>
        <authorList>
            <person name="Itoh H."/>
            <person name="Sugisawa Y."/>
            <person name="Mise K."/>
            <person name="Xu Z."/>
            <person name="Kuniyasu M."/>
            <person name="Ushijima N."/>
            <person name="Kawano K."/>
            <person name="Kobayashi E."/>
            <person name="Shiratori Y."/>
            <person name="Masuda Y."/>
            <person name="Senoo K."/>
        </authorList>
    </citation>
    <scope>NUCLEOTIDE SEQUENCE</scope>
    <source>
        <strain evidence="7">Red802</strain>
    </source>
</reference>
<dbReference type="InterPro" id="IPR011042">
    <property type="entry name" value="6-blade_b-propeller_TolB-like"/>
</dbReference>
<keyword evidence="8" id="KW-1185">Reference proteome</keyword>
<dbReference type="PROSITE" id="PS00107">
    <property type="entry name" value="PROTEIN_KINASE_ATP"/>
    <property type="match status" value="1"/>
</dbReference>